<dbReference type="Gene3D" id="3.30.70.1280">
    <property type="entry name" value="SP0830-like domains"/>
    <property type="match status" value="1"/>
</dbReference>
<dbReference type="PIRSF" id="PIRSF008502">
    <property type="entry name" value="UCP008502"/>
    <property type="match status" value="1"/>
</dbReference>
<dbReference type="EMBL" id="CP001958">
    <property type="protein sequence ID" value="ADG97667.1"/>
    <property type="molecule type" value="Genomic_DNA"/>
</dbReference>
<protein>
    <recommendedName>
        <fullName evidence="3">Pyridoxamine 5-phosphate oxidase</fullName>
    </recommendedName>
</protein>
<keyword evidence="2" id="KW-1185">Reference proteome</keyword>
<organism evidence="1 2">
    <name type="scientific">Segniliparus rotundus (strain ATCC BAA-972 / CDC 1076 / CIP 108378 / DSM 44985 / JCM 13578)</name>
    <dbReference type="NCBI Taxonomy" id="640132"/>
    <lineage>
        <taxon>Bacteria</taxon>
        <taxon>Bacillati</taxon>
        <taxon>Actinomycetota</taxon>
        <taxon>Actinomycetes</taxon>
        <taxon>Mycobacteriales</taxon>
        <taxon>Segniliparaceae</taxon>
        <taxon>Segniliparus</taxon>
    </lineage>
</organism>
<dbReference type="InterPro" id="IPR012545">
    <property type="entry name" value="DUF1697"/>
</dbReference>
<dbReference type="AlphaFoldDB" id="D6ZFE3"/>
<gene>
    <name evidence="1" type="ordered locus">Srot_1196</name>
</gene>
<evidence type="ECO:0000313" key="2">
    <source>
        <dbReference type="Proteomes" id="UP000002247"/>
    </source>
</evidence>
<name>D6ZFE3_SEGRD</name>
<dbReference type="SUPFAM" id="SSF160379">
    <property type="entry name" value="SP0830-like"/>
    <property type="match status" value="1"/>
</dbReference>
<evidence type="ECO:0000313" key="1">
    <source>
        <dbReference type="EMBL" id="ADG97667.1"/>
    </source>
</evidence>
<dbReference type="eggNOG" id="COG3797">
    <property type="taxonomic scope" value="Bacteria"/>
</dbReference>
<dbReference type="RefSeq" id="WP_013138123.1">
    <property type="nucleotide sequence ID" value="NC_014168.1"/>
</dbReference>
<reference evidence="1 2" key="1">
    <citation type="journal article" date="2010" name="Stand. Genomic Sci.">
        <title>Complete genome sequence of Segniliparus rotundus type strain (CDC 1076).</title>
        <authorList>
            <person name="Sikorski J."/>
            <person name="Lapidus A."/>
            <person name="Copeland A."/>
            <person name="Misra M."/>
            <person name="Glavina Del Rio T."/>
            <person name="Nolan M."/>
            <person name="Lucas S."/>
            <person name="Chen F."/>
            <person name="Tice H."/>
            <person name="Cheng J.F."/>
            <person name="Jando M."/>
            <person name="Schneider S."/>
            <person name="Bruce D."/>
            <person name="Goodwin L."/>
            <person name="Pitluck S."/>
            <person name="Liolios K."/>
            <person name="Mikhailova N."/>
            <person name="Pati A."/>
            <person name="Ivanova N."/>
            <person name="Mavromatis K."/>
            <person name="Chen A."/>
            <person name="Palaniappan K."/>
            <person name="Chertkov O."/>
            <person name="Land M."/>
            <person name="Hauser L."/>
            <person name="Chang Y.J."/>
            <person name="Jeffries C.D."/>
            <person name="Brettin T."/>
            <person name="Detter J.C."/>
            <person name="Han C."/>
            <person name="Rohde M."/>
            <person name="Goker M."/>
            <person name="Bristow J."/>
            <person name="Eisen J.A."/>
            <person name="Markowitz V."/>
            <person name="Hugenholtz P."/>
            <person name="Kyrpides N.C."/>
            <person name="Klenk H.P."/>
        </authorList>
    </citation>
    <scope>NUCLEOTIDE SEQUENCE [LARGE SCALE GENOMIC DNA]</scope>
    <source>
        <strain evidence="2">ATCC BAA-972 / CDC 1076 / CIP 108378 / DSM 44985 / JCM 13578</strain>
    </source>
</reference>
<dbReference type="PANTHER" id="PTHR36439">
    <property type="entry name" value="BLL4334 PROTEIN"/>
    <property type="match status" value="1"/>
</dbReference>
<accession>D6ZFE3</accession>
<dbReference type="STRING" id="640132.Srot_1196"/>
<dbReference type="PANTHER" id="PTHR36439:SF1">
    <property type="entry name" value="DUF1697 DOMAIN-CONTAINING PROTEIN"/>
    <property type="match status" value="1"/>
</dbReference>
<dbReference type="HOGENOM" id="CLU_106303_3_0_11"/>
<evidence type="ECO:0008006" key="3">
    <source>
        <dbReference type="Google" id="ProtNLM"/>
    </source>
</evidence>
<dbReference type="Proteomes" id="UP000002247">
    <property type="component" value="Chromosome"/>
</dbReference>
<dbReference type="KEGG" id="srt:Srot_1196"/>
<proteinExistence type="predicted"/>
<dbReference type="OrthoDB" id="9806494at2"/>
<dbReference type="Pfam" id="PF08002">
    <property type="entry name" value="DUF1697"/>
    <property type="match status" value="1"/>
</dbReference>
<sequence>MSRYAAFLRGANVGGTALRMAEVKQAVEGAGFTAVKTILASGNILFDHRGTAAAARELLEQTLRASFGYEAWALMCELAELARIEAAFPFPKEVDGMHSYVVLCSDPAVLDELAALELSPGERRAKGDGVLYWQTPKGTTLDGAMGKAMGKKRYKSSTTTRNVRTIQKALA</sequence>